<dbReference type="PANTHER" id="PTHR23112">
    <property type="entry name" value="G PROTEIN-COUPLED RECEPTOR 157-RELATED"/>
    <property type="match status" value="1"/>
</dbReference>
<feature type="transmembrane region" description="Helical" evidence="6">
    <location>
        <begin position="95"/>
        <end position="117"/>
    </location>
</feature>
<dbReference type="PANTHER" id="PTHR23112:SF37">
    <property type="entry name" value="G PROTEIN-COUPLED RECEPTOR GPR1"/>
    <property type="match status" value="1"/>
</dbReference>
<dbReference type="AlphaFoldDB" id="A0A6A7BQE3"/>
<feature type="region of interest" description="Disordered" evidence="5">
    <location>
        <begin position="347"/>
        <end position="380"/>
    </location>
</feature>
<keyword evidence="3 6" id="KW-1133">Transmembrane helix</keyword>
<proteinExistence type="predicted"/>
<feature type="compositionally biased region" description="Basic residues" evidence="5">
    <location>
        <begin position="347"/>
        <end position="356"/>
    </location>
</feature>
<keyword evidence="9" id="KW-1185">Reference proteome</keyword>
<feature type="transmembrane region" description="Helical" evidence="6">
    <location>
        <begin position="129"/>
        <end position="152"/>
    </location>
</feature>
<gene>
    <name evidence="8" type="ORF">T440DRAFT_15156</name>
</gene>
<evidence type="ECO:0000313" key="9">
    <source>
        <dbReference type="Proteomes" id="UP000799423"/>
    </source>
</evidence>
<dbReference type="OrthoDB" id="100006at2759"/>
<evidence type="ECO:0000259" key="7">
    <source>
        <dbReference type="PROSITE" id="PS50262"/>
    </source>
</evidence>
<evidence type="ECO:0000256" key="1">
    <source>
        <dbReference type="ARBA" id="ARBA00004141"/>
    </source>
</evidence>
<feature type="transmembrane region" description="Helical" evidence="6">
    <location>
        <begin position="12"/>
        <end position="33"/>
    </location>
</feature>
<keyword evidence="4 6" id="KW-0472">Membrane</keyword>
<dbReference type="EMBL" id="MU006288">
    <property type="protein sequence ID" value="KAF2856985.1"/>
    <property type="molecule type" value="Genomic_DNA"/>
</dbReference>
<evidence type="ECO:0000256" key="3">
    <source>
        <dbReference type="ARBA" id="ARBA00022989"/>
    </source>
</evidence>
<name>A0A6A7BQE3_9PLEO</name>
<feature type="transmembrane region" description="Helical" evidence="6">
    <location>
        <begin position="176"/>
        <end position="198"/>
    </location>
</feature>
<dbReference type="PROSITE" id="PS50262">
    <property type="entry name" value="G_PROTEIN_RECEP_F1_2"/>
    <property type="match status" value="1"/>
</dbReference>
<dbReference type="InterPro" id="IPR017452">
    <property type="entry name" value="GPCR_Rhodpsn_7TM"/>
</dbReference>
<feature type="transmembrane region" description="Helical" evidence="6">
    <location>
        <begin position="252"/>
        <end position="275"/>
    </location>
</feature>
<dbReference type="GO" id="GO:0004930">
    <property type="term" value="F:G protein-coupled receptor activity"/>
    <property type="evidence" value="ECO:0007669"/>
    <property type="project" value="TreeGrafter"/>
</dbReference>
<evidence type="ECO:0000256" key="5">
    <source>
        <dbReference type="SAM" id="MobiDB-lite"/>
    </source>
</evidence>
<dbReference type="GO" id="GO:0007189">
    <property type="term" value="P:adenylate cyclase-activating G protein-coupled receptor signaling pathway"/>
    <property type="evidence" value="ECO:0007669"/>
    <property type="project" value="TreeGrafter"/>
</dbReference>
<evidence type="ECO:0000256" key="4">
    <source>
        <dbReference type="ARBA" id="ARBA00023136"/>
    </source>
</evidence>
<feature type="transmembrane region" description="Helical" evidence="6">
    <location>
        <begin position="53"/>
        <end position="75"/>
    </location>
</feature>
<accession>A0A6A7BQE3</accession>
<dbReference type="SUPFAM" id="SSF81321">
    <property type="entry name" value="Family A G protein-coupled receptor-like"/>
    <property type="match status" value="1"/>
</dbReference>
<protein>
    <recommendedName>
        <fullName evidence="7">G-protein coupled receptors family 1 profile domain-containing protein</fullName>
    </recommendedName>
</protein>
<comment type="subcellular location">
    <subcellularLocation>
        <location evidence="1">Membrane</location>
        <topology evidence="1">Multi-pass membrane protein</topology>
    </subcellularLocation>
</comment>
<sequence>MDPLTDVFRVGLIPVALFAMMSLISVAALLIFITHRLVSWRKHYRQYVGYNQYVILIYNLLIADLQQSIAFSISFHWLKIGKILAPTTPCFIQAWFLQIGDVASGFFVLAIAIHTWLGVVKGYKLPYMWFVLSIVLIWVFALFLTVLGPAMYRDRYFASTGGWCWVSIEFQRERLWLHYLWIFIVEFGTIIIYAHIFVHLRGRIRSIIANDNTNKLTRATKFMVMYPAVYVILTLPIAVGRMVAMTGTPMPDVFFCIAGSLLTSCGWIDAVLYALTRRVLTHQDHSTGQYNHTHNTVTAIATNAARPGDGDDHFGLQSMSSKEPMNATARTVTIVGGSNRLSRIVDHRRGRSHHTRSQIEDTLYEDSPTRTGSQDSIYKPAPLGNAINIVKETNIQVETTDQEFDMGRPRSKDWSEMEYQRR</sequence>
<dbReference type="Proteomes" id="UP000799423">
    <property type="component" value="Unassembled WGS sequence"/>
</dbReference>
<dbReference type="Pfam" id="PF11970">
    <property type="entry name" value="GPR_Gpa2_C"/>
    <property type="match status" value="1"/>
</dbReference>
<organism evidence="8 9">
    <name type="scientific">Plenodomus tracheiphilus IPT5</name>
    <dbReference type="NCBI Taxonomy" id="1408161"/>
    <lineage>
        <taxon>Eukaryota</taxon>
        <taxon>Fungi</taxon>
        <taxon>Dikarya</taxon>
        <taxon>Ascomycota</taxon>
        <taxon>Pezizomycotina</taxon>
        <taxon>Dothideomycetes</taxon>
        <taxon>Pleosporomycetidae</taxon>
        <taxon>Pleosporales</taxon>
        <taxon>Pleosporineae</taxon>
        <taxon>Leptosphaeriaceae</taxon>
        <taxon>Plenodomus</taxon>
    </lineage>
</organism>
<dbReference type="Gene3D" id="1.20.1070.10">
    <property type="entry name" value="Rhodopsin 7-helix transmembrane proteins"/>
    <property type="match status" value="1"/>
</dbReference>
<feature type="transmembrane region" description="Helical" evidence="6">
    <location>
        <begin position="219"/>
        <end position="240"/>
    </location>
</feature>
<keyword evidence="2 6" id="KW-0812">Transmembrane</keyword>
<dbReference type="GO" id="GO:0005886">
    <property type="term" value="C:plasma membrane"/>
    <property type="evidence" value="ECO:0007669"/>
    <property type="project" value="TreeGrafter"/>
</dbReference>
<feature type="region of interest" description="Disordered" evidence="5">
    <location>
        <begin position="402"/>
        <end position="422"/>
    </location>
</feature>
<feature type="domain" description="G-protein coupled receptors family 1 profile" evidence="7">
    <location>
        <begin position="24"/>
        <end position="273"/>
    </location>
</feature>
<reference evidence="8" key="1">
    <citation type="submission" date="2020-01" db="EMBL/GenBank/DDBJ databases">
        <authorList>
            <consortium name="DOE Joint Genome Institute"/>
            <person name="Haridas S."/>
            <person name="Albert R."/>
            <person name="Binder M."/>
            <person name="Bloem J."/>
            <person name="Labutti K."/>
            <person name="Salamov A."/>
            <person name="Andreopoulos B."/>
            <person name="Baker S.E."/>
            <person name="Barry K."/>
            <person name="Bills G."/>
            <person name="Bluhm B.H."/>
            <person name="Cannon C."/>
            <person name="Castanera R."/>
            <person name="Culley D.E."/>
            <person name="Daum C."/>
            <person name="Ezra D."/>
            <person name="Gonzalez J.B."/>
            <person name="Henrissat B."/>
            <person name="Kuo A."/>
            <person name="Liang C."/>
            <person name="Lipzen A."/>
            <person name="Lutzoni F."/>
            <person name="Magnuson J."/>
            <person name="Mondo S."/>
            <person name="Nolan M."/>
            <person name="Ohm R."/>
            <person name="Pangilinan J."/>
            <person name="Park H.-J."/>
            <person name="Ramirez L."/>
            <person name="Alfaro M."/>
            <person name="Sun H."/>
            <person name="Tritt A."/>
            <person name="Yoshinaga Y."/>
            <person name="Zwiers L.-H."/>
            <person name="Turgeon B.G."/>
            <person name="Goodwin S.B."/>
            <person name="Spatafora J.W."/>
            <person name="Crous P.W."/>
            <person name="Grigoriev I.V."/>
        </authorList>
    </citation>
    <scope>NUCLEOTIDE SEQUENCE</scope>
    <source>
        <strain evidence="8">IPT5</strain>
    </source>
</reference>
<feature type="compositionally biased region" description="Basic and acidic residues" evidence="5">
    <location>
        <begin position="405"/>
        <end position="422"/>
    </location>
</feature>
<evidence type="ECO:0000256" key="6">
    <source>
        <dbReference type="SAM" id="Phobius"/>
    </source>
</evidence>
<evidence type="ECO:0000256" key="2">
    <source>
        <dbReference type="ARBA" id="ARBA00022692"/>
    </source>
</evidence>
<dbReference type="InterPro" id="IPR022596">
    <property type="entry name" value="GPR1/2/3_C"/>
</dbReference>
<evidence type="ECO:0000313" key="8">
    <source>
        <dbReference type="EMBL" id="KAF2856985.1"/>
    </source>
</evidence>